<dbReference type="RefSeq" id="WP_198578115.1">
    <property type="nucleotide sequence ID" value="NZ_JADWOX010000019.1"/>
</dbReference>
<dbReference type="PANTHER" id="PTHR38590">
    <property type="entry name" value="BLL0828 PROTEIN"/>
    <property type="match status" value="1"/>
</dbReference>
<sequence>MAALAQARHMRRAPVATERLLWTLLRDRQLDGLKFRRQVPLGRYIADFVCFRHRLIIEADGPHHDERDRDLIRDSWMREQGFRVMRFPNHVVHGDREAVLAAILAACGR</sequence>
<dbReference type="PANTHER" id="PTHR38590:SF1">
    <property type="entry name" value="BLL0828 PROTEIN"/>
    <property type="match status" value="1"/>
</dbReference>
<dbReference type="InterPro" id="IPR047216">
    <property type="entry name" value="Endonuclease_DUF559_bact"/>
</dbReference>
<organism evidence="2 3">
    <name type="scientific">Caulobacter hibisci</name>
    <dbReference type="NCBI Taxonomy" id="2035993"/>
    <lineage>
        <taxon>Bacteria</taxon>
        <taxon>Pseudomonadati</taxon>
        <taxon>Pseudomonadota</taxon>
        <taxon>Alphaproteobacteria</taxon>
        <taxon>Caulobacterales</taxon>
        <taxon>Caulobacteraceae</taxon>
        <taxon>Caulobacter</taxon>
    </lineage>
</organism>
<dbReference type="EMBL" id="JADWOX010000019">
    <property type="protein sequence ID" value="MBI1686225.1"/>
    <property type="molecule type" value="Genomic_DNA"/>
</dbReference>
<accession>A0ABS0T2W8</accession>
<protein>
    <submittedName>
        <fullName evidence="2">DUF559 domain-containing protein</fullName>
    </submittedName>
</protein>
<dbReference type="SUPFAM" id="SSF52980">
    <property type="entry name" value="Restriction endonuclease-like"/>
    <property type="match status" value="1"/>
</dbReference>
<dbReference type="CDD" id="cd01038">
    <property type="entry name" value="Endonuclease_DUF559"/>
    <property type="match status" value="1"/>
</dbReference>
<gene>
    <name evidence="2" type="ORF">I4Q42_21360</name>
</gene>
<reference evidence="2 3" key="1">
    <citation type="submission" date="2020-11" db="EMBL/GenBank/DDBJ databases">
        <title>genome sequence of strain KACC 18849.</title>
        <authorList>
            <person name="Gao J."/>
            <person name="Zhang X."/>
        </authorList>
    </citation>
    <scope>NUCLEOTIDE SEQUENCE [LARGE SCALE GENOMIC DNA]</scope>
    <source>
        <strain evidence="2 3">KACC 18849</strain>
    </source>
</reference>
<dbReference type="Pfam" id="PF04480">
    <property type="entry name" value="DUF559"/>
    <property type="match status" value="1"/>
</dbReference>
<evidence type="ECO:0000259" key="1">
    <source>
        <dbReference type="Pfam" id="PF04480"/>
    </source>
</evidence>
<evidence type="ECO:0000313" key="2">
    <source>
        <dbReference type="EMBL" id="MBI1686225.1"/>
    </source>
</evidence>
<dbReference type="InterPro" id="IPR007569">
    <property type="entry name" value="DUF559"/>
</dbReference>
<evidence type="ECO:0000313" key="3">
    <source>
        <dbReference type="Proteomes" id="UP000639859"/>
    </source>
</evidence>
<keyword evidence="3" id="KW-1185">Reference proteome</keyword>
<name>A0ABS0T2W8_9CAUL</name>
<dbReference type="InterPro" id="IPR011335">
    <property type="entry name" value="Restrct_endonuc-II-like"/>
</dbReference>
<proteinExistence type="predicted"/>
<feature type="domain" description="DUF559" evidence="1">
    <location>
        <begin position="4"/>
        <end position="107"/>
    </location>
</feature>
<dbReference type="Gene3D" id="3.40.960.10">
    <property type="entry name" value="VSR Endonuclease"/>
    <property type="match status" value="1"/>
</dbReference>
<dbReference type="Proteomes" id="UP000639859">
    <property type="component" value="Unassembled WGS sequence"/>
</dbReference>
<comment type="caution">
    <text evidence="2">The sequence shown here is derived from an EMBL/GenBank/DDBJ whole genome shotgun (WGS) entry which is preliminary data.</text>
</comment>